<evidence type="ECO:0000313" key="1">
    <source>
        <dbReference type="EnsemblMetazoa" id="XP_029341425.1"/>
    </source>
</evidence>
<protein>
    <submittedName>
        <fullName evidence="1">Uncharacterized protein</fullName>
    </submittedName>
</protein>
<sequence>MYFILSFKPTRFLQTRIYTFSGLTSMEKYMSSVHYSKRFLWSSDLNLNDMCFILSFKPMRFLQTRIYTFTGLTSMEKYMSSVHYIQRLLWSSDLNLNCILLVYVIFYECNTL</sequence>
<reference evidence="2" key="1">
    <citation type="submission" date="2010-06" db="EMBL/GenBank/DDBJ databases">
        <authorList>
            <person name="Jiang H."/>
            <person name="Abraham K."/>
            <person name="Ali S."/>
            <person name="Alsbrooks S.L."/>
            <person name="Anim B.N."/>
            <person name="Anosike U.S."/>
            <person name="Attaway T."/>
            <person name="Bandaranaike D.P."/>
            <person name="Battles P.K."/>
            <person name="Bell S.N."/>
            <person name="Bell A.V."/>
            <person name="Beltran B."/>
            <person name="Bickham C."/>
            <person name="Bustamante Y."/>
            <person name="Caleb T."/>
            <person name="Canada A."/>
            <person name="Cardenas V."/>
            <person name="Carter K."/>
            <person name="Chacko J."/>
            <person name="Chandrabose M.N."/>
            <person name="Chavez D."/>
            <person name="Chavez A."/>
            <person name="Chen L."/>
            <person name="Chu H.-S."/>
            <person name="Claassen K.J."/>
            <person name="Cockrell R."/>
            <person name="Collins M."/>
            <person name="Cooper J.A."/>
            <person name="Cree A."/>
            <person name="Curry S.M."/>
            <person name="Da Y."/>
            <person name="Dao M.D."/>
            <person name="Das B."/>
            <person name="Davila M.-L."/>
            <person name="Davy-Carroll L."/>
            <person name="Denson S."/>
            <person name="Dinh H."/>
            <person name="Ebong V.E."/>
            <person name="Edwards J.R."/>
            <person name="Egan A."/>
            <person name="El-Daye J."/>
            <person name="Escobedo L."/>
            <person name="Fernandez S."/>
            <person name="Fernando P.R."/>
            <person name="Flagg N."/>
            <person name="Forbes L.D."/>
            <person name="Fowler R.G."/>
            <person name="Fu Q."/>
            <person name="Gabisi R.A."/>
            <person name="Ganer J."/>
            <person name="Garbino Pronczuk A."/>
            <person name="Garcia R.M."/>
            <person name="Garner T."/>
            <person name="Garrett T.E."/>
            <person name="Gonzalez D.A."/>
            <person name="Hamid H."/>
            <person name="Hawkins E.S."/>
            <person name="Hirani K."/>
            <person name="Hogues M.E."/>
            <person name="Hollins B."/>
            <person name="Hsiao C.-H."/>
            <person name="Jabil R."/>
            <person name="James M.L."/>
            <person name="Jhangiani S.N."/>
            <person name="Johnson B."/>
            <person name="Johnson Q."/>
            <person name="Joshi V."/>
            <person name="Kalu J.B."/>
            <person name="Kam C."/>
            <person name="Kashfia A."/>
            <person name="Keebler J."/>
            <person name="Kisamo H."/>
            <person name="Kovar C.L."/>
            <person name="Lago L.A."/>
            <person name="Lai C.-Y."/>
            <person name="Laidlaw J."/>
            <person name="Lara F."/>
            <person name="Le T.-K."/>
            <person name="Lee S.L."/>
            <person name="Legall F.H."/>
            <person name="Lemon S.J."/>
            <person name="Lewis L.R."/>
            <person name="Li B."/>
            <person name="Liu Y."/>
            <person name="Liu Y.-S."/>
            <person name="Lopez J."/>
            <person name="Lozado R.J."/>
            <person name="Lu J."/>
            <person name="Madu R.C."/>
            <person name="Maheshwari M."/>
            <person name="Maheshwari R."/>
            <person name="Malloy K."/>
            <person name="Martinez E."/>
            <person name="Mathew T."/>
            <person name="Mercado I.C."/>
            <person name="Mercado C."/>
            <person name="Meyer B."/>
            <person name="Montgomery K."/>
            <person name="Morgan M.B."/>
            <person name="Munidasa M."/>
            <person name="Nazareth L.V."/>
            <person name="Nelson J."/>
            <person name="Ng B.M."/>
            <person name="Nguyen N.B."/>
            <person name="Nguyen P.Q."/>
            <person name="Nguyen T."/>
            <person name="Obregon M."/>
            <person name="Okwuonu G.O."/>
            <person name="Onwere C.G."/>
            <person name="Orozco G."/>
            <person name="Parra A."/>
            <person name="Patel S."/>
            <person name="Patil S."/>
            <person name="Perez A."/>
            <person name="Perez Y."/>
            <person name="Pham C."/>
            <person name="Primus E.L."/>
            <person name="Pu L.-L."/>
            <person name="Puazo M."/>
            <person name="Qin X."/>
            <person name="Quiroz J.B."/>
            <person name="Reese J."/>
            <person name="Richards S."/>
            <person name="Rives C.M."/>
            <person name="Robberts R."/>
            <person name="Ruiz S.J."/>
            <person name="Ruiz M.J."/>
            <person name="Santibanez J."/>
            <person name="Schneider B.W."/>
            <person name="Sisson I."/>
            <person name="Smith M."/>
            <person name="Sodergren E."/>
            <person name="Song X.-Z."/>
            <person name="Song B.B."/>
            <person name="Summersgill H."/>
            <person name="Thelus R."/>
            <person name="Thornton R.D."/>
            <person name="Trejos Z.Y."/>
            <person name="Usmani K."/>
            <person name="Vattathil S."/>
            <person name="Villasana D."/>
            <person name="Walker D.L."/>
            <person name="Wang S."/>
            <person name="Wang K."/>
            <person name="White C.S."/>
            <person name="Williams A.C."/>
            <person name="Williamson J."/>
            <person name="Wilson K."/>
            <person name="Woghiren I.O."/>
            <person name="Woodworth J.R."/>
            <person name="Worley K.C."/>
            <person name="Wright R.A."/>
            <person name="Wu W."/>
            <person name="Young L."/>
            <person name="Zhang L."/>
            <person name="Zhang J."/>
            <person name="Zhu Y."/>
            <person name="Muzny D.M."/>
            <person name="Weinstock G."/>
            <person name="Gibbs R.A."/>
        </authorList>
    </citation>
    <scope>NUCLEOTIDE SEQUENCE [LARGE SCALE GENOMIC DNA]</scope>
    <source>
        <strain evidence="2">LSR1</strain>
    </source>
</reference>
<dbReference type="AlphaFoldDB" id="A0A8R2JLQ0"/>
<reference evidence="1" key="2">
    <citation type="submission" date="2022-06" db="UniProtKB">
        <authorList>
            <consortium name="EnsemblMetazoa"/>
        </authorList>
    </citation>
    <scope>IDENTIFICATION</scope>
</reference>
<name>A0A8R2JLQ0_ACYPI</name>
<dbReference type="GeneID" id="107882698"/>
<dbReference type="Proteomes" id="UP000007819">
    <property type="component" value="Chromosome X"/>
</dbReference>
<dbReference type="KEGG" id="api:107882698"/>
<organism evidence="1 2">
    <name type="scientific">Acyrthosiphon pisum</name>
    <name type="common">Pea aphid</name>
    <dbReference type="NCBI Taxonomy" id="7029"/>
    <lineage>
        <taxon>Eukaryota</taxon>
        <taxon>Metazoa</taxon>
        <taxon>Ecdysozoa</taxon>
        <taxon>Arthropoda</taxon>
        <taxon>Hexapoda</taxon>
        <taxon>Insecta</taxon>
        <taxon>Pterygota</taxon>
        <taxon>Neoptera</taxon>
        <taxon>Paraneoptera</taxon>
        <taxon>Hemiptera</taxon>
        <taxon>Sternorrhyncha</taxon>
        <taxon>Aphidomorpha</taxon>
        <taxon>Aphidoidea</taxon>
        <taxon>Aphididae</taxon>
        <taxon>Macrosiphini</taxon>
        <taxon>Acyrthosiphon</taxon>
    </lineage>
</organism>
<dbReference type="EnsemblMetazoa" id="XM_029485565.1">
    <property type="protein sequence ID" value="XP_029341425.1"/>
    <property type="gene ID" value="LOC107882698"/>
</dbReference>
<accession>A0A8R2JLQ0</accession>
<dbReference type="RefSeq" id="XP_029341425.1">
    <property type="nucleotide sequence ID" value="XM_029485565.1"/>
</dbReference>
<keyword evidence="2" id="KW-1185">Reference proteome</keyword>
<proteinExistence type="predicted"/>
<evidence type="ECO:0000313" key="2">
    <source>
        <dbReference type="Proteomes" id="UP000007819"/>
    </source>
</evidence>